<comment type="similarity">
    <text evidence="2 7">Belongs to the acyl-CoA dehydrogenase family.</text>
</comment>
<evidence type="ECO:0000256" key="6">
    <source>
        <dbReference type="ARBA" id="ARBA00023002"/>
    </source>
</evidence>
<keyword evidence="12" id="KW-1185">Reference proteome</keyword>
<feature type="domain" description="Acyl-CoA dehydrogenase/oxidase N-terminal" evidence="10">
    <location>
        <begin position="14"/>
        <end position="116"/>
    </location>
</feature>
<dbReference type="GO" id="GO:0003995">
    <property type="term" value="F:acyl-CoA dehydrogenase activity"/>
    <property type="evidence" value="ECO:0007669"/>
    <property type="project" value="InterPro"/>
</dbReference>
<keyword evidence="4 7" id="KW-0285">Flavoprotein</keyword>
<dbReference type="Gene3D" id="2.40.110.10">
    <property type="entry name" value="Butyryl-CoA Dehydrogenase, subunit A, domain 2"/>
    <property type="match status" value="1"/>
</dbReference>
<dbReference type="InterPro" id="IPR036250">
    <property type="entry name" value="AcylCo_DH-like_C"/>
</dbReference>
<name>A0A4R8UHR1_9MICO</name>
<evidence type="ECO:0000259" key="9">
    <source>
        <dbReference type="Pfam" id="PF02770"/>
    </source>
</evidence>
<keyword evidence="5 7" id="KW-0274">FAD</keyword>
<proteinExistence type="inferred from homology"/>
<evidence type="ECO:0000313" key="11">
    <source>
        <dbReference type="EMBL" id="TFB54201.1"/>
    </source>
</evidence>
<dbReference type="InterPro" id="IPR009075">
    <property type="entry name" value="AcylCo_DH/oxidase_C"/>
</dbReference>
<evidence type="ECO:0000259" key="8">
    <source>
        <dbReference type="Pfam" id="PF00441"/>
    </source>
</evidence>
<sequence length="412" mass="45835">MDFRMTPRQIELKQRAIAWTNEMMQFELDCEMNNGLTKEQHAKVKQLIIGHGLAAINMPTEWGGAGLSVLEHAIVSEEVGKLTNALWDTMWRPANALKACTPAQREEYLLPEIRGERRDAVAITEAEAGSDPQNISTTATKDGNSYLINGEKWFVTIGDVADFILVLASVDGAPTMFIVDKDLPGVSIKRVPRYTHTFVYEHPEFVFEDVRVGADKILGQIGQGYELTRDWFVEERLMIAARTIGAAERATVLAADWARERVQFGQPIASFQLIQNMLAKNVVDISTNRVLTYQVAWEADQGMDRKLLNAKAAVIKLGASEASNRCVDNALQIFGGRGYMRENPVERLWRELRVDRIWEGTSEIQTVIIGNEIVKRGTSGLLDYAGAQVQPDPLADAPVDEDALAYAGVLTE</sequence>
<dbReference type="Pfam" id="PF02770">
    <property type="entry name" value="Acyl-CoA_dh_M"/>
    <property type="match status" value="1"/>
</dbReference>
<dbReference type="InterPro" id="IPR006089">
    <property type="entry name" value="Acyl-CoA_DH_CS"/>
</dbReference>
<dbReference type="InterPro" id="IPR050741">
    <property type="entry name" value="Acyl-CoA_dehydrogenase"/>
</dbReference>
<protein>
    <recommendedName>
        <fullName evidence="3">Medium-chain specific acyl-CoA dehydrogenase, mitochondrial</fullName>
    </recommendedName>
</protein>
<dbReference type="GO" id="GO:0050660">
    <property type="term" value="F:flavin adenine dinucleotide binding"/>
    <property type="evidence" value="ECO:0007669"/>
    <property type="project" value="InterPro"/>
</dbReference>
<dbReference type="PANTHER" id="PTHR48083">
    <property type="entry name" value="MEDIUM-CHAIN SPECIFIC ACYL-COA DEHYDROGENASE, MITOCHONDRIAL-RELATED"/>
    <property type="match status" value="1"/>
</dbReference>
<dbReference type="GO" id="GO:0005737">
    <property type="term" value="C:cytoplasm"/>
    <property type="evidence" value="ECO:0007669"/>
    <property type="project" value="TreeGrafter"/>
</dbReference>
<organism evidence="11 12">
    <name type="scientific">Cryobacterium tagatosivorans</name>
    <dbReference type="NCBI Taxonomy" id="1259199"/>
    <lineage>
        <taxon>Bacteria</taxon>
        <taxon>Bacillati</taxon>
        <taxon>Actinomycetota</taxon>
        <taxon>Actinomycetes</taxon>
        <taxon>Micrococcales</taxon>
        <taxon>Microbacteriaceae</taxon>
        <taxon>Cryobacterium</taxon>
    </lineage>
</organism>
<dbReference type="PANTHER" id="PTHR48083:SF2">
    <property type="entry name" value="MEDIUM-CHAIN SPECIFIC ACYL-COA DEHYDROGENASE, MITOCHONDRIAL"/>
    <property type="match status" value="1"/>
</dbReference>
<dbReference type="PROSITE" id="PS00073">
    <property type="entry name" value="ACYL_COA_DH_2"/>
    <property type="match status" value="1"/>
</dbReference>
<evidence type="ECO:0000313" key="12">
    <source>
        <dbReference type="Proteomes" id="UP000297866"/>
    </source>
</evidence>
<dbReference type="GO" id="GO:0033539">
    <property type="term" value="P:fatty acid beta-oxidation using acyl-CoA dehydrogenase"/>
    <property type="evidence" value="ECO:0007669"/>
    <property type="project" value="TreeGrafter"/>
</dbReference>
<dbReference type="FunFam" id="1.20.140.10:FF:000001">
    <property type="entry name" value="Acyl-CoA dehydrogenase"/>
    <property type="match status" value="1"/>
</dbReference>
<comment type="caution">
    <text evidence="11">The sequence shown here is derived from an EMBL/GenBank/DDBJ whole genome shotgun (WGS) entry which is preliminary data.</text>
</comment>
<keyword evidence="6 7" id="KW-0560">Oxidoreductase</keyword>
<reference evidence="11 12" key="1">
    <citation type="submission" date="2019-03" db="EMBL/GenBank/DDBJ databases">
        <title>Genomics of glacier-inhabiting Cryobacterium strains.</title>
        <authorList>
            <person name="Liu Q."/>
            <person name="Xin Y.-H."/>
        </authorList>
    </citation>
    <scope>NUCLEOTIDE SEQUENCE [LARGE SCALE GENOMIC DNA]</scope>
    <source>
        <strain evidence="11 12">Sr47</strain>
    </source>
</reference>
<feature type="domain" description="Acyl-CoA dehydrogenase/oxidase C-terminal" evidence="8">
    <location>
        <begin position="222"/>
        <end position="372"/>
    </location>
</feature>
<dbReference type="AlphaFoldDB" id="A0A4R8UHR1"/>
<gene>
    <name evidence="11" type="ORF">E3O23_03830</name>
</gene>
<dbReference type="EMBL" id="SOEZ01000020">
    <property type="protein sequence ID" value="TFB54201.1"/>
    <property type="molecule type" value="Genomic_DNA"/>
</dbReference>
<dbReference type="InterPro" id="IPR046373">
    <property type="entry name" value="Acyl-CoA_Oxase/DH_mid-dom_sf"/>
</dbReference>
<dbReference type="InterPro" id="IPR013786">
    <property type="entry name" value="AcylCoA_DH/ox_N"/>
</dbReference>
<evidence type="ECO:0000256" key="5">
    <source>
        <dbReference type="ARBA" id="ARBA00022827"/>
    </source>
</evidence>
<feature type="domain" description="Acyl-CoA oxidase/dehydrogenase middle" evidence="9">
    <location>
        <begin position="120"/>
        <end position="210"/>
    </location>
</feature>
<evidence type="ECO:0000256" key="2">
    <source>
        <dbReference type="ARBA" id="ARBA00009347"/>
    </source>
</evidence>
<dbReference type="Pfam" id="PF02771">
    <property type="entry name" value="Acyl-CoA_dh_N"/>
    <property type="match status" value="1"/>
</dbReference>
<evidence type="ECO:0000256" key="7">
    <source>
        <dbReference type="RuleBase" id="RU362125"/>
    </source>
</evidence>
<dbReference type="SUPFAM" id="SSF56645">
    <property type="entry name" value="Acyl-CoA dehydrogenase NM domain-like"/>
    <property type="match status" value="1"/>
</dbReference>
<evidence type="ECO:0000256" key="3">
    <source>
        <dbReference type="ARBA" id="ARBA00019125"/>
    </source>
</evidence>
<dbReference type="InterPro" id="IPR009100">
    <property type="entry name" value="AcylCoA_DH/oxidase_NM_dom_sf"/>
</dbReference>
<dbReference type="InterPro" id="IPR037069">
    <property type="entry name" value="AcylCoA_DH/ox_N_sf"/>
</dbReference>
<comment type="cofactor">
    <cofactor evidence="1 7">
        <name>FAD</name>
        <dbReference type="ChEBI" id="CHEBI:57692"/>
    </cofactor>
</comment>
<dbReference type="SUPFAM" id="SSF47203">
    <property type="entry name" value="Acyl-CoA dehydrogenase C-terminal domain-like"/>
    <property type="match status" value="1"/>
</dbReference>
<dbReference type="Proteomes" id="UP000297866">
    <property type="component" value="Unassembled WGS sequence"/>
</dbReference>
<accession>A0A4R8UHR1</accession>
<evidence type="ECO:0000259" key="10">
    <source>
        <dbReference type="Pfam" id="PF02771"/>
    </source>
</evidence>
<dbReference type="Gene3D" id="1.10.540.10">
    <property type="entry name" value="Acyl-CoA dehydrogenase/oxidase, N-terminal domain"/>
    <property type="match status" value="1"/>
</dbReference>
<evidence type="ECO:0000256" key="4">
    <source>
        <dbReference type="ARBA" id="ARBA00022630"/>
    </source>
</evidence>
<dbReference type="Gene3D" id="1.20.140.10">
    <property type="entry name" value="Butyryl-CoA Dehydrogenase, subunit A, domain 3"/>
    <property type="match status" value="1"/>
</dbReference>
<evidence type="ECO:0000256" key="1">
    <source>
        <dbReference type="ARBA" id="ARBA00001974"/>
    </source>
</evidence>
<dbReference type="InterPro" id="IPR006091">
    <property type="entry name" value="Acyl-CoA_Oxase/DH_mid-dom"/>
</dbReference>
<dbReference type="CDD" id="cd00567">
    <property type="entry name" value="ACAD"/>
    <property type="match status" value="1"/>
</dbReference>
<dbReference type="OrthoDB" id="2769798at2"/>
<dbReference type="Pfam" id="PF00441">
    <property type="entry name" value="Acyl-CoA_dh_1"/>
    <property type="match status" value="1"/>
</dbReference>